<name>A0A183BEX7_9TREM</name>
<accession>A0A183BEX7</accession>
<dbReference type="WBParaSite" id="ECPE_0001780701-mRNA-1">
    <property type="protein sequence ID" value="ECPE_0001780701-mRNA-1"/>
    <property type="gene ID" value="ECPE_0001780701"/>
</dbReference>
<evidence type="ECO:0000313" key="3">
    <source>
        <dbReference type="WBParaSite" id="ECPE_0001780701-mRNA-1"/>
    </source>
</evidence>
<reference evidence="3" key="1">
    <citation type="submission" date="2016-06" db="UniProtKB">
        <authorList>
            <consortium name="WormBaseParasite"/>
        </authorList>
    </citation>
    <scope>IDENTIFICATION</scope>
</reference>
<reference evidence="1 2" key="2">
    <citation type="submission" date="2018-11" db="EMBL/GenBank/DDBJ databases">
        <authorList>
            <consortium name="Pathogen Informatics"/>
        </authorList>
    </citation>
    <scope>NUCLEOTIDE SEQUENCE [LARGE SCALE GENOMIC DNA]</scope>
    <source>
        <strain evidence="1 2">Egypt</strain>
    </source>
</reference>
<keyword evidence="2" id="KW-1185">Reference proteome</keyword>
<gene>
    <name evidence="1" type="ORF">ECPE_LOCUS17763</name>
</gene>
<evidence type="ECO:0000313" key="2">
    <source>
        <dbReference type="Proteomes" id="UP000272942"/>
    </source>
</evidence>
<organism evidence="3">
    <name type="scientific">Echinostoma caproni</name>
    <dbReference type="NCBI Taxonomy" id="27848"/>
    <lineage>
        <taxon>Eukaryota</taxon>
        <taxon>Metazoa</taxon>
        <taxon>Spiralia</taxon>
        <taxon>Lophotrochozoa</taxon>
        <taxon>Platyhelminthes</taxon>
        <taxon>Trematoda</taxon>
        <taxon>Digenea</taxon>
        <taxon>Plagiorchiida</taxon>
        <taxon>Echinostomata</taxon>
        <taxon>Echinostomatoidea</taxon>
        <taxon>Echinostomatidae</taxon>
        <taxon>Echinostoma</taxon>
    </lineage>
</organism>
<sequence length="84" mass="9405">MSDRRAELEQKKAKLLAIRESKKKRDESRKLFSDEKLSDISHNSSAADLRQTTDELLKDLGIATGDEVSGNLPDQAIYENGLSE</sequence>
<dbReference type="EMBL" id="UZAN01071389">
    <property type="protein sequence ID" value="VDP95072.1"/>
    <property type="molecule type" value="Genomic_DNA"/>
</dbReference>
<dbReference type="OrthoDB" id="4189at2759"/>
<evidence type="ECO:0000313" key="1">
    <source>
        <dbReference type="EMBL" id="VDP95072.1"/>
    </source>
</evidence>
<dbReference type="Proteomes" id="UP000272942">
    <property type="component" value="Unassembled WGS sequence"/>
</dbReference>
<protein>
    <submittedName>
        <fullName evidence="3">Relaxasome subunit MobC</fullName>
    </submittedName>
</protein>
<dbReference type="AlphaFoldDB" id="A0A183BEX7"/>
<proteinExistence type="predicted"/>